<evidence type="ECO:0000313" key="1">
    <source>
        <dbReference type="EMBL" id="KKK94770.1"/>
    </source>
</evidence>
<name>A0A0F9A9D4_9ZZZZ</name>
<accession>A0A0F9A9D4</accession>
<dbReference type="AlphaFoldDB" id="A0A0F9A9D4"/>
<proteinExistence type="predicted"/>
<organism evidence="1">
    <name type="scientific">marine sediment metagenome</name>
    <dbReference type="NCBI Taxonomy" id="412755"/>
    <lineage>
        <taxon>unclassified sequences</taxon>
        <taxon>metagenomes</taxon>
        <taxon>ecological metagenomes</taxon>
    </lineage>
</organism>
<comment type="caution">
    <text evidence="1">The sequence shown here is derived from an EMBL/GenBank/DDBJ whole genome shotgun (WGS) entry which is preliminary data.</text>
</comment>
<reference evidence="1" key="1">
    <citation type="journal article" date="2015" name="Nature">
        <title>Complex archaea that bridge the gap between prokaryotes and eukaryotes.</title>
        <authorList>
            <person name="Spang A."/>
            <person name="Saw J.H."/>
            <person name="Jorgensen S.L."/>
            <person name="Zaremba-Niedzwiedzka K."/>
            <person name="Martijn J."/>
            <person name="Lind A.E."/>
            <person name="van Eijk R."/>
            <person name="Schleper C."/>
            <person name="Guy L."/>
            <person name="Ettema T.J."/>
        </authorList>
    </citation>
    <scope>NUCLEOTIDE SEQUENCE</scope>
</reference>
<protein>
    <submittedName>
        <fullName evidence="1">Uncharacterized protein</fullName>
    </submittedName>
</protein>
<sequence length="50" mass="5820">MLIETDQEAIEWIMSIERVDPERSMAFDVTDIVNQIKIYITVPTRVHGKS</sequence>
<dbReference type="EMBL" id="LAZR01047203">
    <property type="protein sequence ID" value="KKK94770.1"/>
    <property type="molecule type" value="Genomic_DNA"/>
</dbReference>
<gene>
    <name evidence="1" type="ORF">LCGC14_2679560</name>
</gene>
<feature type="non-terminal residue" evidence="1">
    <location>
        <position position="50"/>
    </location>
</feature>